<sequence>MLKNGLFIMTGGFIALILGLTSSDGHQFFTLLIGIFLIAIGFAVYNRAEQKEE</sequence>
<dbReference type="Proteomes" id="UP001597285">
    <property type="component" value="Unassembled WGS sequence"/>
</dbReference>
<accession>A0ABW4NMI4</accession>
<reference evidence="3" key="1">
    <citation type="journal article" date="2019" name="Int. J. Syst. Evol. Microbiol.">
        <title>The Global Catalogue of Microorganisms (GCM) 10K type strain sequencing project: providing services to taxonomists for standard genome sequencing and annotation.</title>
        <authorList>
            <consortium name="The Broad Institute Genomics Platform"/>
            <consortium name="The Broad Institute Genome Sequencing Center for Infectious Disease"/>
            <person name="Wu L."/>
            <person name="Ma J."/>
        </authorList>
    </citation>
    <scope>NUCLEOTIDE SEQUENCE [LARGE SCALE GENOMIC DNA]</scope>
    <source>
        <strain evidence="3">KCTC 42143</strain>
    </source>
</reference>
<name>A0ABW4NMI4_9LACT</name>
<feature type="transmembrane region" description="Helical" evidence="1">
    <location>
        <begin position="28"/>
        <end position="45"/>
    </location>
</feature>
<evidence type="ECO:0000313" key="3">
    <source>
        <dbReference type="Proteomes" id="UP001597285"/>
    </source>
</evidence>
<keyword evidence="1" id="KW-0812">Transmembrane</keyword>
<evidence type="ECO:0000313" key="2">
    <source>
        <dbReference type="EMBL" id="MFD1799210.1"/>
    </source>
</evidence>
<proteinExistence type="predicted"/>
<comment type="caution">
    <text evidence="2">The sequence shown here is derived from an EMBL/GenBank/DDBJ whole genome shotgun (WGS) entry which is preliminary data.</text>
</comment>
<evidence type="ECO:0000256" key="1">
    <source>
        <dbReference type="SAM" id="Phobius"/>
    </source>
</evidence>
<keyword evidence="3" id="KW-1185">Reference proteome</keyword>
<protein>
    <recommendedName>
        <fullName evidence="4">DUF3188 domain-containing protein</fullName>
    </recommendedName>
</protein>
<organism evidence="2 3">
    <name type="scientific">Carnobacterium antarcticum</name>
    <dbReference type="NCBI Taxonomy" id="2126436"/>
    <lineage>
        <taxon>Bacteria</taxon>
        <taxon>Bacillati</taxon>
        <taxon>Bacillota</taxon>
        <taxon>Bacilli</taxon>
        <taxon>Lactobacillales</taxon>
        <taxon>Carnobacteriaceae</taxon>
        <taxon>Carnobacterium</taxon>
    </lineage>
</organism>
<keyword evidence="1" id="KW-1133">Transmembrane helix</keyword>
<dbReference type="RefSeq" id="WP_197408978.1">
    <property type="nucleotide sequence ID" value="NZ_JBHSQC010000004.1"/>
</dbReference>
<evidence type="ECO:0008006" key="4">
    <source>
        <dbReference type="Google" id="ProtNLM"/>
    </source>
</evidence>
<gene>
    <name evidence="2" type="ORF">ACFSBK_04960</name>
</gene>
<keyword evidence="1" id="KW-0472">Membrane</keyword>
<feature type="transmembrane region" description="Helical" evidence="1">
    <location>
        <begin position="5"/>
        <end position="22"/>
    </location>
</feature>
<dbReference type="EMBL" id="JBHUFF010000009">
    <property type="protein sequence ID" value="MFD1799210.1"/>
    <property type="molecule type" value="Genomic_DNA"/>
</dbReference>